<keyword evidence="2" id="KW-1003">Cell membrane</keyword>
<evidence type="ECO:0000259" key="11">
    <source>
        <dbReference type="PROSITE" id="PS50885"/>
    </source>
</evidence>
<dbReference type="SMART" id="SM00283">
    <property type="entry name" value="MA"/>
    <property type="match status" value="1"/>
</dbReference>
<proteinExistence type="inferred from homology"/>
<gene>
    <name evidence="12" type="ORF">GA0071312_0898</name>
</gene>
<dbReference type="PANTHER" id="PTHR32089:SF112">
    <property type="entry name" value="LYSOZYME-LIKE PROTEIN-RELATED"/>
    <property type="match status" value="1"/>
</dbReference>
<evidence type="ECO:0000256" key="3">
    <source>
        <dbReference type="ARBA" id="ARBA00023224"/>
    </source>
</evidence>
<dbReference type="Gene3D" id="6.10.340.10">
    <property type="match status" value="1"/>
</dbReference>
<feature type="coiled-coil region" evidence="6">
    <location>
        <begin position="240"/>
        <end position="274"/>
    </location>
</feature>
<dbReference type="PROSITE" id="PS50885">
    <property type="entry name" value="HAMP"/>
    <property type="match status" value="1"/>
</dbReference>
<evidence type="ECO:0000256" key="6">
    <source>
        <dbReference type="SAM" id="Coils"/>
    </source>
</evidence>
<dbReference type="SMART" id="SM01358">
    <property type="entry name" value="HBM"/>
    <property type="match status" value="1"/>
</dbReference>
<dbReference type="RefSeq" id="WP_083204302.1">
    <property type="nucleotide sequence ID" value="NZ_FMBM01000001.1"/>
</dbReference>
<dbReference type="InterPro" id="IPR004089">
    <property type="entry name" value="MCPsignal_dom"/>
</dbReference>
<feature type="domain" description="T-SNARE coiled-coil homology" evidence="10">
    <location>
        <begin position="449"/>
        <end position="511"/>
    </location>
</feature>
<dbReference type="PROSITE" id="PS50111">
    <property type="entry name" value="CHEMOTAXIS_TRANSDUC_2"/>
    <property type="match status" value="1"/>
</dbReference>
<dbReference type="PRINTS" id="PR00260">
    <property type="entry name" value="CHEMTRNSDUCR"/>
</dbReference>
<dbReference type="Pfam" id="PF00672">
    <property type="entry name" value="HAMP"/>
    <property type="match status" value="1"/>
</dbReference>
<evidence type="ECO:0000313" key="12">
    <source>
        <dbReference type="EMBL" id="SCC79469.1"/>
    </source>
</evidence>
<dbReference type="InterPro" id="IPR032255">
    <property type="entry name" value="HBM"/>
</dbReference>
<dbReference type="InterPro" id="IPR004090">
    <property type="entry name" value="Chemotax_Me-accpt_rcpt"/>
</dbReference>
<comment type="caution">
    <text evidence="12">The sequence shown here is derived from an EMBL/GenBank/DDBJ whole genome shotgun (WGS) entry which is preliminary data.</text>
</comment>
<evidence type="ECO:0000256" key="7">
    <source>
        <dbReference type="SAM" id="MobiDB-lite"/>
    </source>
</evidence>
<dbReference type="InterPro" id="IPR003660">
    <property type="entry name" value="HAMP_dom"/>
</dbReference>
<feature type="domain" description="HAMP" evidence="11">
    <location>
        <begin position="203"/>
        <end position="256"/>
    </location>
</feature>
<keyword evidence="8" id="KW-1133">Transmembrane helix</keyword>
<dbReference type="SUPFAM" id="SSF58104">
    <property type="entry name" value="Methyl-accepting chemotaxis protein (MCP) signaling domain"/>
    <property type="match status" value="1"/>
</dbReference>
<protein>
    <submittedName>
        <fullName evidence="12">HAMP domain-containing protein</fullName>
    </submittedName>
</protein>
<dbReference type="SMART" id="SM00304">
    <property type="entry name" value="HAMP"/>
    <property type="match status" value="1"/>
</dbReference>
<dbReference type="PANTHER" id="PTHR32089">
    <property type="entry name" value="METHYL-ACCEPTING CHEMOTAXIS PROTEIN MCPB"/>
    <property type="match status" value="1"/>
</dbReference>
<accession>A0ABY0K674</accession>
<comment type="subcellular location">
    <subcellularLocation>
        <location evidence="1">Cell inner membrane</location>
        <topology evidence="1">Multi-pass membrane protein</topology>
    </subcellularLocation>
</comment>
<feature type="transmembrane region" description="Helical" evidence="8">
    <location>
        <begin position="182"/>
        <end position="202"/>
    </location>
</feature>
<evidence type="ECO:0000256" key="5">
    <source>
        <dbReference type="PROSITE-ProRule" id="PRU00284"/>
    </source>
</evidence>
<keyword evidence="3 5" id="KW-0807">Transducer</keyword>
<evidence type="ECO:0000259" key="9">
    <source>
        <dbReference type="PROSITE" id="PS50111"/>
    </source>
</evidence>
<keyword evidence="8" id="KW-0472">Membrane</keyword>
<dbReference type="CDD" id="cd06225">
    <property type="entry name" value="HAMP"/>
    <property type="match status" value="1"/>
</dbReference>
<reference evidence="12 13" key="1">
    <citation type="submission" date="2016-08" db="EMBL/GenBank/DDBJ databases">
        <authorList>
            <person name="Varghese N."/>
            <person name="Submissions Spin"/>
        </authorList>
    </citation>
    <scope>NUCLEOTIDE SEQUENCE [LARGE SCALE GENOMIC DNA]</scope>
    <source>
        <strain evidence="12 13">HL-109</strain>
    </source>
</reference>
<dbReference type="Proteomes" id="UP000182800">
    <property type="component" value="Unassembled WGS sequence"/>
</dbReference>
<dbReference type="InterPro" id="IPR000727">
    <property type="entry name" value="T_SNARE_dom"/>
</dbReference>
<feature type="region of interest" description="Disordered" evidence="7">
    <location>
        <begin position="498"/>
        <end position="520"/>
    </location>
</feature>
<sequence>MATLMKNLSIKARISWAFGLVLMLFAGVSGYATLSLFKAETLFGEYREVSDLTGATLDMRGDFYSARTSATVFMRDGDEDDLQRAQAMLAGAFDQYAQARESVINPELGSALDGLNAALTDYQVLLDRLASENASGEAAIEQLETLGIQITAQITETAQGFYVRRDEVGPVINATLQTAELIAMWTTAIGLVLGALIAFFLARSIVNPVTGLTSAMTKVSDGDLATEIPALDRRDEVGAMAKALAVFRDALRRNKEMEEQAKAREAEVEAQQRAALVKMADEFESTVGGLVRQLSASSAELEATARSLSSTAEETNMQSASVASTAEQTAANVQAVATATEQLAASAQEIGSQVAQTATKSASAVEQARETNELVTELSTSAQKIGEVIAMISAIAEQTNLLALNATIEAARAGEAGKGFAVVAAEVKGLADQTAKATEEISSQITGMQGISQKSVTAIGAIAHQIEEMSALANSVAAAVEEQQAATSEISRNVAEAARGTQESTSNISQVREASSHTASASEQLLTSANELSENAGTLETEVSQFLERVRAG</sequence>
<keyword evidence="13" id="KW-1185">Reference proteome</keyword>
<keyword evidence="6" id="KW-0175">Coiled coil</keyword>
<feature type="domain" description="Methyl-accepting transducer" evidence="9">
    <location>
        <begin position="297"/>
        <end position="533"/>
    </location>
</feature>
<evidence type="ECO:0000256" key="1">
    <source>
        <dbReference type="ARBA" id="ARBA00004429"/>
    </source>
</evidence>
<evidence type="ECO:0000256" key="2">
    <source>
        <dbReference type="ARBA" id="ARBA00022519"/>
    </source>
</evidence>
<comment type="similarity">
    <text evidence="4">Belongs to the methyl-accepting chemotaxis (MCP) protein family.</text>
</comment>
<keyword evidence="8" id="KW-0812">Transmembrane</keyword>
<keyword evidence="2" id="KW-0997">Cell inner membrane</keyword>
<organism evidence="12 13">
    <name type="scientific">Saliniramus fredricksonii</name>
    <dbReference type="NCBI Taxonomy" id="1653334"/>
    <lineage>
        <taxon>Bacteria</taxon>
        <taxon>Pseudomonadati</taxon>
        <taxon>Pseudomonadota</taxon>
        <taxon>Alphaproteobacteria</taxon>
        <taxon>Hyphomicrobiales</taxon>
        <taxon>Salinarimonadaceae</taxon>
        <taxon>Saliniramus</taxon>
    </lineage>
</organism>
<evidence type="ECO:0000259" key="10">
    <source>
        <dbReference type="PROSITE" id="PS50192"/>
    </source>
</evidence>
<evidence type="ECO:0000256" key="8">
    <source>
        <dbReference type="SAM" id="Phobius"/>
    </source>
</evidence>
<name>A0ABY0K674_9HYPH</name>
<dbReference type="Pfam" id="PF00015">
    <property type="entry name" value="MCPsignal"/>
    <property type="match status" value="1"/>
</dbReference>
<dbReference type="EMBL" id="FMBM01000001">
    <property type="protein sequence ID" value="SCC79469.1"/>
    <property type="molecule type" value="Genomic_DNA"/>
</dbReference>
<dbReference type="Gene3D" id="1.10.287.950">
    <property type="entry name" value="Methyl-accepting chemotaxis protein"/>
    <property type="match status" value="1"/>
</dbReference>
<evidence type="ECO:0000313" key="13">
    <source>
        <dbReference type="Proteomes" id="UP000182800"/>
    </source>
</evidence>
<feature type="compositionally biased region" description="Polar residues" evidence="7">
    <location>
        <begin position="501"/>
        <end position="520"/>
    </location>
</feature>
<evidence type="ECO:0000256" key="4">
    <source>
        <dbReference type="ARBA" id="ARBA00029447"/>
    </source>
</evidence>
<dbReference type="PROSITE" id="PS50192">
    <property type="entry name" value="T_SNARE"/>
    <property type="match status" value="1"/>
</dbReference>